<comment type="caution">
    <text evidence="9">The sequence shown here is derived from an EMBL/GenBank/DDBJ whole genome shotgun (WGS) entry which is preliminary data.</text>
</comment>
<organism evidence="9 10">
    <name type="scientific">Agromyces mediolanus</name>
    <name type="common">Corynebacterium mediolanum</name>
    <dbReference type="NCBI Taxonomy" id="41986"/>
    <lineage>
        <taxon>Bacteria</taxon>
        <taxon>Bacillati</taxon>
        <taxon>Actinomycetota</taxon>
        <taxon>Actinomycetes</taxon>
        <taxon>Micrococcales</taxon>
        <taxon>Microbacteriaceae</taxon>
        <taxon>Agromyces</taxon>
    </lineage>
</organism>
<evidence type="ECO:0000313" key="9">
    <source>
        <dbReference type="EMBL" id="GGR38109.1"/>
    </source>
</evidence>
<dbReference type="PANTHER" id="PTHR13693:SF102">
    <property type="entry name" value="2-AMINO-3-KETOBUTYRATE COENZYME A LIGASE, MITOCHONDRIAL"/>
    <property type="match status" value="1"/>
</dbReference>
<gene>
    <name evidence="7 9" type="primary">kbl</name>
    <name evidence="9" type="ORF">GCM10010196_35040</name>
</gene>
<dbReference type="InterPro" id="IPR015424">
    <property type="entry name" value="PyrdxlP-dep_Trfase"/>
</dbReference>
<comment type="subunit">
    <text evidence="2 7">Homodimer.</text>
</comment>
<comment type="similarity">
    <text evidence="1 7">Belongs to the class-II pyridoxal-phosphate-dependent aminotransferase family.</text>
</comment>
<dbReference type="EMBL" id="BMRJ01000008">
    <property type="protein sequence ID" value="GGR38109.1"/>
    <property type="molecule type" value="Genomic_DNA"/>
</dbReference>
<sequence>MYGDVKAQLRAELDEIDAAGLTKRERGIVGPQSSEVDIASGGADGIGLQRVLNFCANNYLGLADDPRIVAAAHRGLDEWGYGMASVRFICGTQTQHLELEARVSEFLGYDDTILFSSCFDANGGVFETLFGPDDAIISDALNHASIIDGIRLSKARRYRYANRDLAELEQRLVEASDARRKVIVTDGVFSMDGFIAPLREICDLADRYGALVFVDDSHAVGFVGANGRGTPELCGVEGRVDITTGTFGKALGGASGGYVAARQEIVDLLRQRARPYLFSNTLAPAIVAGTLEALALLSSSGELREQLQANAALFRSLMTEAGFELLPGEHPIVPVMFGDAALTARIADALQARGVYVTAFSYPVVPKGEARIRVQLSAAHSEDEIRACVEAFTAARDEVAAA</sequence>
<feature type="binding site" description="in other chain" evidence="7">
    <location>
        <begin position="118"/>
        <end position="119"/>
    </location>
    <ligand>
        <name>pyridoxal 5'-phosphate</name>
        <dbReference type="ChEBI" id="CHEBI:597326"/>
        <note>ligand shared between dimeric partners</note>
    </ligand>
</feature>
<dbReference type="RefSeq" id="WP_189086715.1">
    <property type="nucleotide sequence ID" value="NZ_BMRJ01000008.1"/>
</dbReference>
<dbReference type="NCBIfam" id="TIGR01822">
    <property type="entry name" value="2am3keto_CoA"/>
    <property type="match status" value="1"/>
</dbReference>
<dbReference type="GO" id="GO:0019518">
    <property type="term" value="P:L-threonine catabolic process to glycine"/>
    <property type="evidence" value="ECO:0007669"/>
    <property type="project" value="UniProtKB-UniRule"/>
</dbReference>
<dbReference type="GO" id="GO:0005829">
    <property type="term" value="C:cytosol"/>
    <property type="evidence" value="ECO:0007669"/>
    <property type="project" value="TreeGrafter"/>
</dbReference>
<comment type="catalytic activity">
    <reaction evidence="6">
        <text>6-carboxyhexanoyl-[ACP] + L-alanine + H(+) = (8S)-8-amino-7-oxononanoate + holo-[ACP] + CO2</text>
        <dbReference type="Rhea" id="RHEA:42288"/>
        <dbReference type="Rhea" id="RHEA-COMP:9685"/>
        <dbReference type="Rhea" id="RHEA-COMP:9955"/>
        <dbReference type="ChEBI" id="CHEBI:15378"/>
        <dbReference type="ChEBI" id="CHEBI:16526"/>
        <dbReference type="ChEBI" id="CHEBI:57972"/>
        <dbReference type="ChEBI" id="CHEBI:64479"/>
        <dbReference type="ChEBI" id="CHEBI:78846"/>
        <dbReference type="ChEBI" id="CHEBI:149468"/>
        <dbReference type="EC" id="2.3.1.47"/>
    </reaction>
</comment>
<dbReference type="Gene3D" id="3.40.640.10">
    <property type="entry name" value="Type I PLP-dependent aspartate aminotransferase-like (Major domain)"/>
    <property type="match status" value="1"/>
</dbReference>
<comment type="cofactor">
    <cofactor evidence="7">
        <name>pyridoxal 5'-phosphate</name>
        <dbReference type="ChEBI" id="CHEBI:597326"/>
    </cofactor>
    <text evidence="7">Binds 1 pyridoxal phosphate per subunit.</text>
</comment>
<feature type="binding site" description="in other chain" evidence="7">
    <location>
        <begin position="215"/>
        <end position="218"/>
    </location>
    <ligand>
        <name>pyridoxal 5'-phosphate</name>
        <dbReference type="ChEBI" id="CHEBI:597326"/>
        <note>ligand shared between dimeric partners</note>
    </ligand>
</feature>
<comment type="function">
    <text evidence="7">Catalyzes the cleavage of 2-amino-3-ketobutyrate to glycine and acetyl-CoA.</text>
</comment>
<dbReference type="HAMAP" id="MF_00985">
    <property type="entry name" value="2am3keto_CoA_ligase"/>
    <property type="match status" value="1"/>
</dbReference>
<reference evidence="9" key="1">
    <citation type="journal article" date="2014" name="Int. J. Syst. Evol. Microbiol.">
        <title>Complete genome sequence of Corynebacterium casei LMG S-19264T (=DSM 44701T), isolated from a smear-ripened cheese.</title>
        <authorList>
            <consortium name="US DOE Joint Genome Institute (JGI-PGF)"/>
            <person name="Walter F."/>
            <person name="Albersmeier A."/>
            <person name="Kalinowski J."/>
            <person name="Ruckert C."/>
        </authorList>
    </citation>
    <scope>NUCLEOTIDE SEQUENCE</scope>
    <source>
        <strain evidence="9">JCM 3346</strain>
    </source>
</reference>
<evidence type="ECO:0000259" key="8">
    <source>
        <dbReference type="Pfam" id="PF00155"/>
    </source>
</evidence>
<dbReference type="GO" id="GO:0008710">
    <property type="term" value="F:8-amino-7-oxononanoate synthase activity"/>
    <property type="evidence" value="ECO:0007669"/>
    <property type="project" value="UniProtKB-EC"/>
</dbReference>
<dbReference type="InterPro" id="IPR004839">
    <property type="entry name" value="Aminotransferase_I/II_large"/>
</dbReference>
<comment type="catalytic activity">
    <reaction evidence="7">
        <text>glycine + acetyl-CoA = (2S)-2-amino-3-oxobutanoate + CoA</text>
        <dbReference type="Rhea" id="RHEA:20736"/>
        <dbReference type="ChEBI" id="CHEBI:57287"/>
        <dbReference type="ChEBI" id="CHEBI:57288"/>
        <dbReference type="ChEBI" id="CHEBI:57305"/>
        <dbReference type="ChEBI" id="CHEBI:78948"/>
        <dbReference type="EC" id="2.3.1.29"/>
    </reaction>
</comment>
<reference evidence="9" key="2">
    <citation type="submission" date="2020-09" db="EMBL/GenBank/DDBJ databases">
        <authorList>
            <person name="Sun Q."/>
            <person name="Ohkuma M."/>
        </authorList>
    </citation>
    <scope>NUCLEOTIDE SEQUENCE</scope>
    <source>
        <strain evidence="9">JCM 3346</strain>
    </source>
</reference>
<feature type="binding site" evidence="7">
    <location>
        <position position="143"/>
    </location>
    <ligand>
        <name>substrate</name>
    </ligand>
</feature>
<evidence type="ECO:0000256" key="1">
    <source>
        <dbReference type="ARBA" id="ARBA00008392"/>
    </source>
</evidence>
<dbReference type="Pfam" id="PF00155">
    <property type="entry name" value="Aminotran_1_2"/>
    <property type="match status" value="1"/>
</dbReference>
<protein>
    <recommendedName>
        <fullName evidence="7">2-amino-3-ketobutyrate coenzyme A ligase</fullName>
        <shortName evidence="7">AKB ligase</shortName>
        <ecNumber evidence="7">2.3.1.29</ecNumber>
    </recommendedName>
    <alternativeName>
        <fullName evidence="7">Glycine acetyltransferase</fullName>
    </alternativeName>
</protein>
<feature type="binding site" description="in other chain" evidence="7">
    <location>
        <position position="190"/>
    </location>
    <ligand>
        <name>pyridoxal 5'-phosphate</name>
        <dbReference type="ChEBI" id="CHEBI:597326"/>
        <note>ligand shared between dimeric partners</note>
    </ligand>
</feature>
<keyword evidence="9" id="KW-0436">Ligase</keyword>
<evidence type="ECO:0000256" key="3">
    <source>
        <dbReference type="ARBA" id="ARBA00022679"/>
    </source>
</evidence>
<dbReference type="InterPro" id="IPR015421">
    <property type="entry name" value="PyrdxlP-dep_Trfase_major"/>
</dbReference>
<evidence type="ECO:0000256" key="7">
    <source>
        <dbReference type="HAMAP-Rule" id="MF_00985"/>
    </source>
</evidence>
<keyword evidence="3 7" id="KW-0808">Transferase</keyword>
<accession>A0A918FHJ6</accession>
<evidence type="ECO:0000313" key="10">
    <source>
        <dbReference type="Proteomes" id="UP000610303"/>
    </source>
</evidence>
<comment type="pathway">
    <text evidence="7">Amino-acid degradation; L-threonine degradation via oxydo-reductase pathway; glycine from L-threonine: step 2/2.</text>
</comment>
<keyword evidence="4 7" id="KW-0663">Pyridoxal phosphate</keyword>
<feature type="modified residue" description="N6-(pyridoxal phosphate)lysine" evidence="7">
    <location>
        <position position="249"/>
    </location>
</feature>
<dbReference type="GO" id="GO:0016874">
    <property type="term" value="F:ligase activity"/>
    <property type="evidence" value="ECO:0007669"/>
    <property type="project" value="UniProtKB-KW"/>
</dbReference>
<feature type="domain" description="Aminotransferase class I/classII large" evidence="8">
    <location>
        <begin position="51"/>
        <end position="392"/>
    </location>
</feature>
<feature type="binding site" evidence="7">
    <location>
        <begin position="279"/>
        <end position="280"/>
    </location>
    <ligand>
        <name>pyridoxal 5'-phosphate</name>
        <dbReference type="ChEBI" id="CHEBI:597326"/>
        <note>ligand shared between dimeric partners</note>
    </ligand>
</feature>
<evidence type="ECO:0000256" key="2">
    <source>
        <dbReference type="ARBA" id="ARBA00011738"/>
    </source>
</evidence>
<dbReference type="AlphaFoldDB" id="A0A918FHJ6"/>
<feature type="binding site" description="in other chain" evidence="7">
    <location>
        <begin position="246"/>
        <end position="249"/>
    </location>
    <ligand>
        <name>pyridoxal 5'-phosphate</name>
        <dbReference type="ChEBI" id="CHEBI:597326"/>
        <note>ligand shared between dimeric partners</note>
    </ligand>
</feature>
<proteinExistence type="inferred from homology"/>
<evidence type="ECO:0000256" key="4">
    <source>
        <dbReference type="ARBA" id="ARBA00022898"/>
    </source>
</evidence>
<evidence type="ECO:0000256" key="6">
    <source>
        <dbReference type="ARBA" id="ARBA00047715"/>
    </source>
</evidence>
<dbReference type="GO" id="GO:0008890">
    <property type="term" value="F:glycine C-acetyltransferase activity"/>
    <property type="evidence" value="ECO:0007669"/>
    <property type="project" value="UniProtKB-UniRule"/>
</dbReference>
<dbReference type="InterPro" id="IPR011282">
    <property type="entry name" value="2am3keto_CoA_ligase"/>
</dbReference>
<dbReference type="InterPro" id="IPR001917">
    <property type="entry name" value="Aminotrans_II_pyridoxalP_BS"/>
</dbReference>
<dbReference type="SUPFAM" id="SSF53383">
    <property type="entry name" value="PLP-dependent transferases"/>
    <property type="match status" value="1"/>
</dbReference>
<feature type="binding site" evidence="7">
    <location>
        <position position="373"/>
    </location>
    <ligand>
        <name>substrate</name>
    </ligand>
</feature>
<dbReference type="Gene3D" id="3.90.1150.10">
    <property type="entry name" value="Aspartate Aminotransferase, domain 1"/>
    <property type="match status" value="1"/>
</dbReference>
<dbReference type="InterPro" id="IPR015422">
    <property type="entry name" value="PyrdxlP-dep_Trfase_small"/>
</dbReference>
<dbReference type="PANTHER" id="PTHR13693">
    <property type="entry name" value="CLASS II AMINOTRANSFERASE/8-AMINO-7-OXONONANOATE SYNTHASE"/>
    <property type="match status" value="1"/>
</dbReference>
<name>A0A918FHJ6_AGRME</name>
<dbReference type="EC" id="2.3.1.29" evidence="7"/>
<keyword evidence="5 7" id="KW-0012">Acyltransferase</keyword>
<dbReference type="InterPro" id="IPR050087">
    <property type="entry name" value="AON_synthase_class-II"/>
</dbReference>
<dbReference type="GO" id="GO:0030170">
    <property type="term" value="F:pyridoxal phosphate binding"/>
    <property type="evidence" value="ECO:0007669"/>
    <property type="project" value="UniProtKB-UniRule"/>
</dbReference>
<dbReference type="NCBIfam" id="NF005394">
    <property type="entry name" value="PRK06939.1"/>
    <property type="match status" value="1"/>
</dbReference>
<dbReference type="FunFam" id="3.40.640.10:FF:000006">
    <property type="entry name" value="5-aminolevulinate synthase, mitochondrial"/>
    <property type="match status" value="1"/>
</dbReference>
<evidence type="ECO:0000256" key="5">
    <source>
        <dbReference type="ARBA" id="ARBA00023315"/>
    </source>
</evidence>
<dbReference type="Proteomes" id="UP000610303">
    <property type="component" value="Unassembled WGS sequence"/>
</dbReference>
<dbReference type="CDD" id="cd06454">
    <property type="entry name" value="KBL_like"/>
    <property type="match status" value="1"/>
</dbReference>
<keyword evidence="10" id="KW-1185">Reference proteome</keyword>
<dbReference type="PROSITE" id="PS00599">
    <property type="entry name" value="AA_TRANSFER_CLASS_2"/>
    <property type="match status" value="1"/>
</dbReference>